<sequence>MKDVAKKGWETRLLGEVCKLVNGRAYKKPELLDDGPYPVLRVGNFFTNNHWYYSDLELDEDKYCDDGDLLYAWSASFGPRIWEGGKVIYHYHIWKVLPSDRVDRDFLYYFFDWDKELIKKEQGAGATMIHVSKGSMEARAMPLPPLEEQQRIVAVLDEAFEGLARARAHAEANLSDAEQIAARSLDVILEDLSTRNGRITVQEIAAVKGGKRLPKGSKPGPTPTPHPYISVKDLTEDGTVSTAKLGYISAQVQRSIARYTISSRDVYISIAGTIGKSGIVPDELDEANLTENAAKLVLTDGWATEYVYWCTRSADFAVQTSEQTRVAAQPKLALQRLGAITIPKATEAEQIAVCEKMNALRVTRSELVEAYSKKLQDLDDLRQSLLQKAFAGELT</sequence>
<protein>
    <submittedName>
        <fullName evidence="5">Restriction endonuclease subunit S</fullName>
        <ecNumber evidence="5">3.1.21.-</ecNumber>
    </submittedName>
</protein>
<dbReference type="PANTHER" id="PTHR43140">
    <property type="entry name" value="TYPE-1 RESTRICTION ENZYME ECOKI SPECIFICITY PROTEIN"/>
    <property type="match status" value="1"/>
</dbReference>
<evidence type="ECO:0000313" key="6">
    <source>
        <dbReference type="Proteomes" id="UP001451782"/>
    </source>
</evidence>
<dbReference type="InterPro" id="IPR044946">
    <property type="entry name" value="Restrct_endonuc_typeI_TRD_sf"/>
</dbReference>
<dbReference type="RefSeq" id="WP_342070184.1">
    <property type="nucleotide sequence ID" value="NZ_CP151762.1"/>
</dbReference>
<dbReference type="Proteomes" id="UP001451782">
    <property type="component" value="Chromosome"/>
</dbReference>
<keyword evidence="6" id="KW-1185">Reference proteome</keyword>
<keyword evidence="2" id="KW-0680">Restriction system</keyword>
<evidence type="ECO:0000259" key="4">
    <source>
        <dbReference type="Pfam" id="PF01420"/>
    </source>
</evidence>
<dbReference type="CDD" id="cd17254">
    <property type="entry name" value="RMtype1_S_FclI-TRD1-CR1_like"/>
    <property type="match status" value="1"/>
</dbReference>
<keyword evidence="3" id="KW-0238">DNA-binding</keyword>
<dbReference type="EC" id="3.1.21.-" evidence="5"/>
<dbReference type="GO" id="GO:0003677">
    <property type="term" value="F:DNA binding"/>
    <property type="evidence" value="ECO:0007669"/>
    <property type="project" value="UniProtKB-KW"/>
</dbReference>
<comment type="similarity">
    <text evidence="1">Belongs to the type-I restriction system S methylase family.</text>
</comment>
<dbReference type="InterPro" id="IPR000055">
    <property type="entry name" value="Restrct_endonuc_typeI_TRD"/>
</dbReference>
<evidence type="ECO:0000313" key="5">
    <source>
        <dbReference type="EMBL" id="WZU63809.1"/>
    </source>
</evidence>
<dbReference type="KEGG" id="yag:AABB28_00270"/>
<evidence type="ECO:0000256" key="1">
    <source>
        <dbReference type="ARBA" id="ARBA00010923"/>
    </source>
</evidence>
<evidence type="ECO:0000256" key="3">
    <source>
        <dbReference type="ARBA" id="ARBA00023125"/>
    </source>
</evidence>
<name>A0AAN0NIN4_9RHOB</name>
<reference evidence="5 6" key="1">
    <citation type="submission" date="2024-04" db="EMBL/GenBank/DDBJ databases">
        <title>Phylogenomic analyses of a clade within the roseobacter group suggest taxonomic reassignments of species of the genera Aestuariivita, Citreicella, Loktanella, Nautella, Pelagibaca, Ruegeria, Thalassobius, Thiobacimonas and Tropicibacter, and the proposal o.</title>
        <authorList>
            <person name="Jeon C.O."/>
        </authorList>
    </citation>
    <scope>NUCLEOTIDE SEQUENCE [LARGE SCALE GENOMIC DNA]</scope>
    <source>
        <strain evidence="5 6">G8-12</strain>
    </source>
</reference>
<dbReference type="CDD" id="cd17256">
    <property type="entry name" value="RMtype1_S_EcoJA65PI-TRD1-CR1_like"/>
    <property type="match status" value="1"/>
</dbReference>
<keyword evidence="5" id="KW-0255">Endonuclease</keyword>
<evidence type="ECO:0000256" key="2">
    <source>
        <dbReference type="ARBA" id="ARBA00022747"/>
    </source>
</evidence>
<dbReference type="InterPro" id="IPR051212">
    <property type="entry name" value="Type-I_RE_S_subunit"/>
</dbReference>
<accession>A0AAN0NIN4</accession>
<dbReference type="SUPFAM" id="SSF116734">
    <property type="entry name" value="DNA methylase specificity domain"/>
    <property type="match status" value="2"/>
</dbReference>
<dbReference type="GO" id="GO:0016787">
    <property type="term" value="F:hydrolase activity"/>
    <property type="evidence" value="ECO:0007669"/>
    <property type="project" value="UniProtKB-KW"/>
</dbReference>
<dbReference type="Pfam" id="PF01420">
    <property type="entry name" value="Methylase_S"/>
    <property type="match status" value="1"/>
</dbReference>
<organism evidence="5 6">
    <name type="scientific">Yoonia algicola</name>
    <dbReference type="NCBI Taxonomy" id="3137368"/>
    <lineage>
        <taxon>Bacteria</taxon>
        <taxon>Pseudomonadati</taxon>
        <taxon>Pseudomonadota</taxon>
        <taxon>Alphaproteobacteria</taxon>
        <taxon>Rhodobacterales</taxon>
        <taxon>Paracoccaceae</taxon>
        <taxon>Yoonia</taxon>
    </lineage>
</organism>
<dbReference type="REBASE" id="827603">
    <property type="entry name" value="S.YspG812ORF265P"/>
</dbReference>
<dbReference type="GO" id="GO:0009307">
    <property type="term" value="P:DNA restriction-modification system"/>
    <property type="evidence" value="ECO:0007669"/>
    <property type="project" value="UniProtKB-KW"/>
</dbReference>
<proteinExistence type="inferred from homology"/>
<keyword evidence="5" id="KW-0378">Hydrolase</keyword>
<keyword evidence="5" id="KW-0540">Nuclease</keyword>
<dbReference type="AlphaFoldDB" id="A0AAN0NIN4"/>
<gene>
    <name evidence="5" type="ORF">AABB28_00270</name>
</gene>
<dbReference type="EMBL" id="CP151762">
    <property type="protein sequence ID" value="WZU63809.1"/>
    <property type="molecule type" value="Genomic_DNA"/>
</dbReference>
<feature type="domain" description="Type I restriction modification DNA specificity" evidence="4">
    <location>
        <begin position="7"/>
        <end position="158"/>
    </location>
</feature>
<dbReference type="GO" id="GO:0004519">
    <property type="term" value="F:endonuclease activity"/>
    <property type="evidence" value="ECO:0007669"/>
    <property type="project" value="UniProtKB-KW"/>
</dbReference>
<dbReference type="Gene3D" id="3.90.220.20">
    <property type="entry name" value="DNA methylase specificity domains"/>
    <property type="match status" value="2"/>
</dbReference>
<dbReference type="PANTHER" id="PTHR43140:SF1">
    <property type="entry name" value="TYPE I RESTRICTION ENZYME ECOKI SPECIFICITY SUBUNIT"/>
    <property type="match status" value="1"/>
</dbReference>